<evidence type="ECO:0000259" key="4">
    <source>
        <dbReference type="Pfam" id="PF13629"/>
    </source>
</evidence>
<dbReference type="Pfam" id="PF00263">
    <property type="entry name" value="Secretin"/>
    <property type="match status" value="1"/>
</dbReference>
<protein>
    <recommendedName>
        <fullName evidence="7">Type II secretion system protein D</fullName>
    </recommendedName>
</protein>
<comment type="caution">
    <text evidence="5">The sequence shown here is derived from an EMBL/GenBank/DDBJ whole genome shotgun (WGS) entry which is preliminary data.</text>
</comment>
<dbReference type="PANTHER" id="PTHR30332:SF17">
    <property type="entry name" value="TYPE IV PILIATION SYSTEM PROTEIN DR_0774-RELATED"/>
    <property type="match status" value="1"/>
</dbReference>
<dbReference type="InterPro" id="IPR004846">
    <property type="entry name" value="T2SS/T3SS_dom"/>
</dbReference>
<proteinExistence type="inferred from homology"/>
<sequence length="547" mass="57017">MTAYRIFGDRRIHSRGKTMNRRLTAALLMAGISFAPLAGLPALPANAQETVSPSRDINLSIGRGELINVPGTMADVFVANDSVADVQVKSEHQLFLFGKAGGVTTIYASNKAGAVIWSANVRVGSNIDSVDQMLALAMPEAKVNVSTMGTNTFLLTGTVAAPEDAAEAERLVQAFVGDDANVISRLKTATPLQVNLQVKFAEVSRSLVREIGVNLTSIDSSSGFQFGVAQGRGGYNPSTYVGPGQALGTGTVVKIPDPLDPKRYIDGTSVLPVTGGSTLAGFGRLFGVDILGALDLAERVGLVTTLSQPNLTALSGETADFLAGGEFPIPISQGLGSTSIEYKKYGVSLAYTPTVLANGRISLRVRPEVSEISSQGSVTLNGFQIPALTTRRAETTIELGSGQSFMIAGLMSNNSQNTIEKAPGLGDVPILGNLFRSTSYRKGETELVIIVTPYLVNPVNGNDIKLPTDGFNAPNEAARLFGMQESASGLSTAPAPTAVQGQVPAGPAISQAQPSAVMPSQSGSSGKKRRKQRTAGNDVAAPGFSFN</sequence>
<gene>
    <name evidence="5" type="ORF">GCM10011515_04920</name>
</gene>
<evidence type="ECO:0000256" key="1">
    <source>
        <dbReference type="RuleBase" id="RU004003"/>
    </source>
</evidence>
<comment type="similarity">
    <text evidence="1">Belongs to the bacterial secretin family.</text>
</comment>
<evidence type="ECO:0000313" key="5">
    <source>
        <dbReference type="EMBL" id="GGD88290.1"/>
    </source>
</evidence>
<dbReference type="InterPro" id="IPR050810">
    <property type="entry name" value="Bact_Secretion_Sys_Channel"/>
</dbReference>
<organism evidence="5 6">
    <name type="scientific">Tsuneonella deserti</name>
    <dbReference type="NCBI Taxonomy" id="2035528"/>
    <lineage>
        <taxon>Bacteria</taxon>
        <taxon>Pseudomonadati</taxon>
        <taxon>Pseudomonadota</taxon>
        <taxon>Alphaproteobacteria</taxon>
        <taxon>Sphingomonadales</taxon>
        <taxon>Erythrobacteraceae</taxon>
        <taxon>Tsuneonella</taxon>
    </lineage>
</organism>
<evidence type="ECO:0000313" key="6">
    <source>
        <dbReference type="Proteomes" id="UP000619041"/>
    </source>
</evidence>
<dbReference type="Proteomes" id="UP000619041">
    <property type="component" value="Unassembled WGS sequence"/>
</dbReference>
<feature type="domain" description="Type II/III secretion system secretin-like" evidence="3">
    <location>
        <begin position="298"/>
        <end position="456"/>
    </location>
</feature>
<evidence type="ECO:0008006" key="7">
    <source>
        <dbReference type="Google" id="ProtNLM"/>
    </source>
</evidence>
<dbReference type="InterPro" id="IPR032789">
    <property type="entry name" value="T2SS-T3SS_pil_N"/>
</dbReference>
<feature type="region of interest" description="Disordered" evidence="2">
    <location>
        <begin position="488"/>
        <end position="547"/>
    </location>
</feature>
<dbReference type="InterPro" id="IPR001775">
    <property type="entry name" value="GspD/PilQ"/>
</dbReference>
<accession>A0ABQ1RZJ1</accession>
<evidence type="ECO:0000256" key="2">
    <source>
        <dbReference type="SAM" id="MobiDB-lite"/>
    </source>
</evidence>
<name>A0ABQ1RZJ1_9SPHN</name>
<dbReference type="EMBL" id="BMKL01000001">
    <property type="protein sequence ID" value="GGD88290.1"/>
    <property type="molecule type" value="Genomic_DNA"/>
</dbReference>
<dbReference type="PRINTS" id="PR00811">
    <property type="entry name" value="BCTERIALGSPD"/>
</dbReference>
<feature type="domain" description="Pilus formation protein N-terminal" evidence="4">
    <location>
        <begin position="54"/>
        <end position="123"/>
    </location>
</feature>
<dbReference type="Pfam" id="PF13629">
    <property type="entry name" value="T2SS-T3SS_pil_N"/>
    <property type="match status" value="1"/>
</dbReference>
<evidence type="ECO:0000259" key="3">
    <source>
        <dbReference type="Pfam" id="PF00263"/>
    </source>
</evidence>
<dbReference type="PANTHER" id="PTHR30332">
    <property type="entry name" value="PROBABLE GENERAL SECRETION PATHWAY PROTEIN D"/>
    <property type="match status" value="1"/>
</dbReference>
<reference evidence="6" key="1">
    <citation type="journal article" date="2019" name="Int. J. Syst. Evol. Microbiol.">
        <title>The Global Catalogue of Microorganisms (GCM) 10K type strain sequencing project: providing services to taxonomists for standard genome sequencing and annotation.</title>
        <authorList>
            <consortium name="The Broad Institute Genomics Platform"/>
            <consortium name="The Broad Institute Genome Sequencing Center for Infectious Disease"/>
            <person name="Wu L."/>
            <person name="Ma J."/>
        </authorList>
    </citation>
    <scope>NUCLEOTIDE SEQUENCE [LARGE SCALE GENOMIC DNA]</scope>
    <source>
        <strain evidence="6">CGMCC 1.15959</strain>
    </source>
</reference>
<keyword evidence="6" id="KW-1185">Reference proteome</keyword>